<dbReference type="Gene3D" id="3.40.50.1820">
    <property type="entry name" value="alpha/beta hydrolase"/>
    <property type="match status" value="1"/>
</dbReference>
<dbReference type="Pfam" id="PF00450">
    <property type="entry name" value="Peptidase_S10"/>
    <property type="match status" value="2"/>
</dbReference>
<keyword evidence="4 5" id="KW-0121">Carboxypeptidase</keyword>
<reference evidence="6" key="2">
    <citation type="journal article" date="2018" name="BMC Genomics">
        <title>A manually annotated Actinidia chinensis var. chinensis (kiwifruit) genome highlights the challenges associated with draft genomes and gene prediction in plants.</title>
        <authorList>
            <person name="Pilkington S.M."/>
            <person name="Crowhurst R."/>
            <person name="Hilario E."/>
            <person name="Nardozza S."/>
            <person name="Fraser L."/>
            <person name="Peng Y."/>
            <person name="Gunaseelan K."/>
            <person name="Simpson R."/>
            <person name="Tahir J."/>
            <person name="Deroles S.C."/>
            <person name="Templeton K."/>
            <person name="Luo Z."/>
            <person name="Davy M."/>
            <person name="Cheng C."/>
            <person name="McNeilage M."/>
            <person name="Scaglione D."/>
            <person name="Liu Y."/>
            <person name="Zhang Q."/>
            <person name="Datson P."/>
            <person name="De Silva N."/>
            <person name="Gardiner S.E."/>
            <person name="Bassett H."/>
            <person name="Chagne D."/>
            <person name="McCallum J."/>
            <person name="Dzierzon H."/>
            <person name="Deng C."/>
            <person name="Wang Y.Y."/>
            <person name="Barron L."/>
            <person name="Manako K."/>
            <person name="Bowen J."/>
            <person name="Foster T.M."/>
            <person name="Erridge Z.A."/>
            <person name="Tiffin H."/>
            <person name="Waite C.N."/>
            <person name="Davies K.M."/>
            <person name="Grierson E.P."/>
            <person name="Laing W.A."/>
            <person name="Kirk R."/>
            <person name="Chen X."/>
            <person name="Wood M."/>
            <person name="Montefiori M."/>
            <person name="Brummell D.A."/>
            <person name="Schwinn K.E."/>
            <person name="Catanach A."/>
            <person name="Fullerton C."/>
            <person name="Li D."/>
            <person name="Meiyalaghan S."/>
            <person name="Nieuwenhuizen N."/>
            <person name="Read N."/>
            <person name="Prakash R."/>
            <person name="Hunter D."/>
            <person name="Zhang H."/>
            <person name="McKenzie M."/>
            <person name="Knabel M."/>
            <person name="Harris A."/>
            <person name="Allan A.C."/>
            <person name="Gleave A."/>
            <person name="Chen A."/>
            <person name="Janssen B.J."/>
            <person name="Plunkett B."/>
            <person name="Ampomah-Dwamena C."/>
            <person name="Voogd C."/>
            <person name="Leif D."/>
            <person name="Lafferty D."/>
            <person name="Souleyre E.J.F."/>
            <person name="Varkonyi-Gasic E."/>
            <person name="Gambi F."/>
            <person name="Hanley J."/>
            <person name="Yao J.L."/>
            <person name="Cheung J."/>
            <person name="David K.M."/>
            <person name="Warren B."/>
            <person name="Marsh K."/>
            <person name="Snowden K.C."/>
            <person name="Lin-Wang K."/>
            <person name="Brian L."/>
            <person name="Martinez-Sanchez M."/>
            <person name="Wang M."/>
            <person name="Ileperuma N."/>
            <person name="Macnee N."/>
            <person name="Campin R."/>
            <person name="McAtee P."/>
            <person name="Drummond R.S.M."/>
            <person name="Espley R.V."/>
            <person name="Ireland H.S."/>
            <person name="Wu R."/>
            <person name="Atkinson R.G."/>
            <person name="Karunairetnam S."/>
            <person name="Bulley S."/>
            <person name="Chunkath S."/>
            <person name="Hanley Z."/>
            <person name="Storey R."/>
            <person name="Thrimawithana A.H."/>
            <person name="Thomson S."/>
            <person name="David C."/>
            <person name="Testolin R."/>
            <person name="Huang H."/>
            <person name="Hellens R.P."/>
            <person name="Schaffer R.J."/>
        </authorList>
    </citation>
    <scope>NUCLEOTIDE SEQUENCE [LARGE SCALE GENOMIC DNA]</scope>
    <source>
        <strain evidence="6">cv. Red5</strain>
    </source>
</reference>
<dbReference type="SUPFAM" id="SSF53474">
    <property type="entry name" value="alpha/beta-Hydrolases"/>
    <property type="match status" value="1"/>
</dbReference>
<dbReference type="Gramene" id="PSS02567">
    <property type="protein sequence ID" value="PSS02567"/>
    <property type="gene ID" value="CEY00_Acc20998"/>
</dbReference>
<dbReference type="GO" id="GO:0005773">
    <property type="term" value="C:vacuole"/>
    <property type="evidence" value="ECO:0007669"/>
    <property type="project" value="TreeGrafter"/>
</dbReference>
<evidence type="ECO:0000313" key="6">
    <source>
        <dbReference type="Proteomes" id="UP000241394"/>
    </source>
</evidence>
<feature type="signal peptide" evidence="4">
    <location>
        <begin position="1"/>
        <end position="20"/>
    </location>
</feature>
<evidence type="ECO:0000256" key="3">
    <source>
        <dbReference type="ARBA" id="ARBA00022525"/>
    </source>
</evidence>
<evidence type="ECO:0000256" key="1">
    <source>
        <dbReference type="ARBA" id="ARBA00004613"/>
    </source>
</evidence>
<dbReference type="OrthoDB" id="443318at2759"/>
<dbReference type="EC" id="3.4.16.-" evidence="4"/>
<dbReference type="GO" id="GO:0005576">
    <property type="term" value="C:extracellular region"/>
    <property type="evidence" value="ECO:0007669"/>
    <property type="project" value="UniProtKB-SubCell"/>
</dbReference>
<dbReference type="Gene3D" id="3.40.50.12670">
    <property type="match status" value="1"/>
</dbReference>
<comment type="caution">
    <text evidence="5">The sequence shown here is derived from an EMBL/GenBank/DDBJ whole genome shotgun (WGS) entry which is preliminary data.</text>
</comment>
<dbReference type="PANTHER" id="PTHR11802">
    <property type="entry name" value="SERINE PROTEASE FAMILY S10 SERINE CARBOXYPEPTIDASE"/>
    <property type="match status" value="1"/>
</dbReference>
<keyword evidence="4" id="KW-0378">Hydrolase</keyword>
<keyword evidence="3" id="KW-0964">Secreted</keyword>
<keyword evidence="4" id="KW-0645">Protease</keyword>
<gene>
    <name evidence="5" type="ORF">CEY00_Acc20998</name>
</gene>
<feature type="chain" id="PRO_5015217256" description="Carboxypeptidase" evidence="4">
    <location>
        <begin position="21"/>
        <end position="387"/>
    </location>
</feature>
<dbReference type="InterPro" id="IPR029058">
    <property type="entry name" value="AB_hydrolase_fold"/>
</dbReference>
<reference evidence="5 6" key="1">
    <citation type="submission" date="2017-07" db="EMBL/GenBank/DDBJ databases">
        <title>An improved, manually edited Actinidia chinensis var. chinensis (kiwifruit) genome highlights the challenges associated with draft genomes and gene prediction in plants.</title>
        <authorList>
            <person name="Pilkington S."/>
            <person name="Crowhurst R."/>
            <person name="Hilario E."/>
            <person name="Nardozza S."/>
            <person name="Fraser L."/>
            <person name="Peng Y."/>
            <person name="Gunaseelan K."/>
            <person name="Simpson R."/>
            <person name="Tahir J."/>
            <person name="Deroles S."/>
            <person name="Templeton K."/>
            <person name="Luo Z."/>
            <person name="Davy M."/>
            <person name="Cheng C."/>
            <person name="Mcneilage M."/>
            <person name="Scaglione D."/>
            <person name="Liu Y."/>
            <person name="Zhang Q."/>
            <person name="Datson P."/>
            <person name="De Silva N."/>
            <person name="Gardiner S."/>
            <person name="Bassett H."/>
            <person name="Chagne D."/>
            <person name="Mccallum J."/>
            <person name="Dzierzon H."/>
            <person name="Deng C."/>
            <person name="Wang Y.-Y."/>
            <person name="Barron N."/>
            <person name="Manako K."/>
            <person name="Bowen J."/>
            <person name="Foster T."/>
            <person name="Erridge Z."/>
            <person name="Tiffin H."/>
            <person name="Waite C."/>
            <person name="Davies K."/>
            <person name="Grierson E."/>
            <person name="Laing W."/>
            <person name="Kirk R."/>
            <person name="Chen X."/>
            <person name="Wood M."/>
            <person name="Montefiori M."/>
            <person name="Brummell D."/>
            <person name="Schwinn K."/>
            <person name="Catanach A."/>
            <person name="Fullerton C."/>
            <person name="Li D."/>
            <person name="Meiyalaghan S."/>
            <person name="Nieuwenhuizen N."/>
            <person name="Read N."/>
            <person name="Prakash R."/>
            <person name="Hunter D."/>
            <person name="Zhang H."/>
            <person name="Mckenzie M."/>
            <person name="Knabel M."/>
            <person name="Harris A."/>
            <person name="Allan A."/>
            <person name="Chen A."/>
            <person name="Janssen B."/>
            <person name="Plunkett B."/>
            <person name="Dwamena C."/>
            <person name="Voogd C."/>
            <person name="Leif D."/>
            <person name="Lafferty D."/>
            <person name="Souleyre E."/>
            <person name="Varkonyi-Gasic E."/>
            <person name="Gambi F."/>
            <person name="Hanley J."/>
            <person name="Yao J.-L."/>
            <person name="Cheung J."/>
            <person name="David K."/>
            <person name="Warren B."/>
            <person name="Marsh K."/>
            <person name="Snowden K."/>
            <person name="Lin-Wang K."/>
            <person name="Brian L."/>
            <person name="Martinez-Sanchez M."/>
            <person name="Wang M."/>
            <person name="Ileperuma N."/>
            <person name="Macnee N."/>
            <person name="Campin R."/>
            <person name="Mcatee P."/>
            <person name="Drummond R."/>
            <person name="Espley R."/>
            <person name="Ireland H."/>
            <person name="Wu R."/>
            <person name="Atkinson R."/>
            <person name="Karunairetnam S."/>
            <person name="Bulley S."/>
            <person name="Chunkath S."/>
            <person name="Hanley Z."/>
            <person name="Storey R."/>
            <person name="Thrimawithana A."/>
            <person name="Thomson S."/>
            <person name="David C."/>
            <person name="Testolin R."/>
        </authorList>
    </citation>
    <scope>NUCLEOTIDE SEQUENCE [LARGE SCALE GENOMIC DNA]</scope>
    <source>
        <strain evidence="6">cv. Red5</strain>
        <tissue evidence="5">Young leaf</tissue>
    </source>
</reference>
<dbReference type="InterPro" id="IPR001563">
    <property type="entry name" value="Peptidase_S10"/>
</dbReference>
<dbReference type="InParanoid" id="A0A2R6Q5L6"/>
<dbReference type="Proteomes" id="UP000241394">
    <property type="component" value="Chromosome LG19"/>
</dbReference>
<dbReference type="GO" id="GO:0004185">
    <property type="term" value="F:serine-type carboxypeptidase activity"/>
    <property type="evidence" value="ECO:0007669"/>
    <property type="project" value="UniProtKB-UniRule"/>
</dbReference>
<sequence length="387" mass="42592">MKFVFLLLLSLSCLVALAHCYGGNGYDPLGKFIDAQELKRQSTNRVSETMVTEYSPVYMGPQDGLKATEKISALPGQPNGMKFDQYSGYVTVDPKAGRALFYYFTESQNPSTTPLVLWLNGGPGCSSIGSGTLTELGPFRVNNDGKTLSENKYAWNNAANIIFLESPAGVGFSYSNTTSDYDKSGDARTAVDSYTFLVNWLERFPEYKTRDFFITGESYAGHYIGNAYVDFETQAEGKQAAIAQGNIYSYDIYTPLCNSTTSKTALVGFDLCSDDFVFSYLNIPEVQNSLHANLTGIPGPWETCSGDTDGAVPVTTTRYAINKLQTSVKTKWYSWYTQEEVGGYAVGYENLTFVTRGSGHFVPSYQPSRALTFFTSFLEGKLPPSNT</sequence>
<dbReference type="AlphaFoldDB" id="A0A2R6Q5L6"/>
<dbReference type="STRING" id="1590841.A0A2R6Q5L6"/>
<keyword evidence="6" id="KW-1185">Reference proteome</keyword>
<dbReference type="PANTHER" id="PTHR11802:SF460">
    <property type="entry name" value="CARBOXYPEPTIDASE"/>
    <property type="match status" value="1"/>
</dbReference>
<keyword evidence="4" id="KW-0732">Signal</keyword>
<comment type="subcellular location">
    <subcellularLocation>
        <location evidence="1">Secreted</location>
    </subcellularLocation>
</comment>
<dbReference type="PRINTS" id="PR00724">
    <property type="entry name" value="CRBOXYPTASEC"/>
</dbReference>
<dbReference type="OMA" id="KGCNDEL"/>
<name>A0A2R6Q5L6_ACTCC</name>
<comment type="similarity">
    <text evidence="2 4">Belongs to the peptidase S10 family.</text>
</comment>
<dbReference type="PROSITE" id="PS00131">
    <property type="entry name" value="CARBOXYPEPT_SER_SER"/>
    <property type="match status" value="1"/>
</dbReference>
<dbReference type="EMBL" id="NKQK01000019">
    <property type="protein sequence ID" value="PSS02567.1"/>
    <property type="molecule type" value="Genomic_DNA"/>
</dbReference>
<evidence type="ECO:0000313" key="5">
    <source>
        <dbReference type="EMBL" id="PSS02567.1"/>
    </source>
</evidence>
<protein>
    <recommendedName>
        <fullName evidence="4">Carboxypeptidase</fullName>
        <ecNumber evidence="4">3.4.16.-</ecNumber>
    </recommendedName>
</protein>
<dbReference type="Gene3D" id="6.10.250.940">
    <property type="match status" value="1"/>
</dbReference>
<proteinExistence type="inferred from homology"/>
<dbReference type="InterPro" id="IPR018202">
    <property type="entry name" value="Ser_caboxypep_ser_AS"/>
</dbReference>
<dbReference type="GO" id="GO:0006508">
    <property type="term" value="P:proteolysis"/>
    <property type="evidence" value="ECO:0007669"/>
    <property type="project" value="UniProtKB-KW"/>
</dbReference>
<accession>A0A2R6Q5L6</accession>
<evidence type="ECO:0000256" key="2">
    <source>
        <dbReference type="ARBA" id="ARBA00009431"/>
    </source>
</evidence>
<organism evidence="5 6">
    <name type="scientific">Actinidia chinensis var. chinensis</name>
    <name type="common">Chinese soft-hair kiwi</name>
    <dbReference type="NCBI Taxonomy" id="1590841"/>
    <lineage>
        <taxon>Eukaryota</taxon>
        <taxon>Viridiplantae</taxon>
        <taxon>Streptophyta</taxon>
        <taxon>Embryophyta</taxon>
        <taxon>Tracheophyta</taxon>
        <taxon>Spermatophyta</taxon>
        <taxon>Magnoliopsida</taxon>
        <taxon>eudicotyledons</taxon>
        <taxon>Gunneridae</taxon>
        <taxon>Pentapetalae</taxon>
        <taxon>asterids</taxon>
        <taxon>Ericales</taxon>
        <taxon>Actinidiaceae</taxon>
        <taxon>Actinidia</taxon>
    </lineage>
</organism>
<evidence type="ECO:0000256" key="4">
    <source>
        <dbReference type="RuleBase" id="RU361156"/>
    </source>
</evidence>